<keyword evidence="2" id="KW-1185">Reference proteome</keyword>
<dbReference type="InterPro" id="IPR021373">
    <property type="entry name" value="DUF2993"/>
</dbReference>
<comment type="caution">
    <text evidence="1">The sequence shown here is derived from an EMBL/GenBank/DDBJ whole genome shotgun (WGS) entry which is preliminary data.</text>
</comment>
<dbReference type="Proteomes" id="UP000469185">
    <property type="component" value="Unassembled WGS sequence"/>
</dbReference>
<proteinExistence type="predicted"/>
<protein>
    <submittedName>
        <fullName evidence="1">DUF2993 domain-containing protein</fullName>
    </submittedName>
</protein>
<gene>
    <name evidence="1" type="ORF">G1H11_11300</name>
</gene>
<sequence length="241" mass="25017">MRTFRRILIVLLVLAALAVAVDRIGAWVAGRMVADQVSRELTRYDVDSGSPDASVGGFPFLTQVVSGEYEEITIELPDVRADEVRMRDVELVATEVSASMSTLIERSGPVRAGRLDGTGLVDYSTVAALSGMEGLELAAASGGEVAVRLPVDVLGASLTLTGAATVSVDGNVVQLRVTELGSDETAGLPQAAQAQIDQIAGSVSVDVPLPALPYDLTIDSVRPAESGLAVSLSATDVPLSR</sequence>
<reference evidence="1 2" key="1">
    <citation type="submission" date="2020-02" db="EMBL/GenBank/DDBJ databases">
        <authorList>
            <person name="Li X.-J."/>
            <person name="Feng X.-M."/>
        </authorList>
    </citation>
    <scope>NUCLEOTIDE SEQUENCE [LARGE SCALE GENOMIC DNA]</scope>
    <source>
        <strain evidence="1 2">CGMCC 4.7225</strain>
    </source>
</reference>
<dbReference type="Pfam" id="PF11209">
    <property type="entry name" value="LmeA"/>
    <property type="match status" value="1"/>
</dbReference>
<organism evidence="1 2">
    <name type="scientific">Phytoactinopolyspora alkaliphila</name>
    <dbReference type="NCBI Taxonomy" id="1783498"/>
    <lineage>
        <taxon>Bacteria</taxon>
        <taxon>Bacillati</taxon>
        <taxon>Actinomycetota</taxon>
        <taxon>Actinomycetes</taxon>
        <taxon>Jiangellales</taxon>
        <taxon>Jiangellaceae</taxon>
        <taxon>Phytoactinopolyspora</taxon>
    </lineage>
</organism>
<accession>A0A6N9YLJ5</accession>
<dbReference type="EMBL" id="JAAGOB010000005">
    <property type="protein sequence ID" value="NED95896.1"/>
    <property type="molecule type" value="Genomic_DNA"/>
</dbReference>
<evidence type="ECO:0000313" key="1">
    <source>
        <dbReference type="EMBL" id="NED95896.1"/>
    </source>
</evidence>
<name>A0A6N9YLJ5_9ACTN</name>
<dbReference type="AlphaFoldDB" id="A0A6N9YLJ5"/>
<dbReference type="RefSeq" id="WP_163818657.1">
    <property type="nucleotide sequence ID" value="NZ_JAAGOB010000005.1"/>
</dbReference>
<evidence type="ECO:0000313" key="2">
    <source>
        <dbReference type="Proteomes" id="UP000469185"/>
    </source>
</evidence>